<dbReference type="InterPro" id="IPR013783">
    <property type="entry name" value="Ig-like_fold"/>
</dbReference>
<evidence type="ECO:0000313" key="2">
    <source>
        <dbReference type="Proteomes" id="UP000647587"/>
    </source>
</evidence>
<dbReference type="EMBL" id="BMPP01000004">
    <property type="protein sequence ID" value="GGK21364.1"/>
    <property type="molecule type" value="Genomic_DNA"/>
</dbReference>
<keyword evidence="2" id="KW-1185">Reference proteome</keyword>
<evidence type="ECO:0008006" key="3">
    <source>
        <dbReference type="Google" id="ProtNLM"/>
    </source>
</evidence>
<protein>
    <recommendedName>
        <fullName evidence="3">Bacterial Ig domain-containing protein</fullName>
    </recommendedName>
</protein>
<name>A0ABQ2EQW4_9DEIO</name>
<dbReference type="Gene3D" id="2.60.40.10">
    <property type="entry name" value="Immunoglobulins"/>
    <property type="match status" value="1"/>
</dbReference>
<sequence length="199" mass="21785">MQRGALRILPLMYRPLCLLPLLLLVMGSCARQTDTFKPRITITSGNGSGVSREKTFSVQGYVLDDTGVAGITVDDQPVSVEPGRRLVQFRFQAQVEGGRGEYTITARDAAGNRSTMTLPVTVDNQSPAIKVTRYERTGNTIRVAGVVTDDIRVTQVLVDGNRLNITPGPRVEFYAETSGIWADIEVMDAAGNTRKQRAR</sequence>
<dbReference type="PROSITE" id="PS51257">
    <property type="entry name" value="PROKAR_LIPOPROTEIN"/>
    <property type="match status" value="1"/>
</dbReference>
<accession>A0ABQ2EQW4</accession>
<organism evidence="1 2">
    <name type="scientific">Deinococcus malanensis</name>
    <dbReference type="NCBI Taxonomy" id="1706855"/>
    <lineage>
        <taxon>Bacteria</taxon>
        <taxon>Thermotogati</taxon>
        <taxon>Deinococcota</taxon>
        <taxon>Deinococci</taxon>
        <taxon>Deinococcales</taxon>
        <taxon>Deinococcaceae</taxon>
        <taxon>Deinococcus</taxon>
    </lineage>
</organism>
<comment type="caution">
    <text evidence="1">The sequence shown here is derived from an EMBL/GenBank/DDBJ whole genome shotgun (WGS) entry which is preliminary data.</text>
</comment>
<dbReference type="Proteomes" id="UP000647587">
    <property type="component" value="Unassembled WGS sequence"/>
</dbReference>
<reference evidence="2" key="1">
    <citation type="journal article" date="2019" name="Int. J. Syst. Evol. Microbiol.">
        <title>The Global Catalogue of Microorganisms (GCM) 10K type strain sequencing project: providing services to taxonomists for standard genome sequencing and annotation.</title>
        <authorList>
            <consortium name="The Broad Institute Genomics Platform"/>
            <consortium name="The Broad Institute Genome Sequencing Center for Infectious Disease"/>
            <person name="Wu L."/>
            <person name="Ma J."/>
        </authorList>
    </citation>
    <scope>NUCLEOTIDE SEQUENCE [LARGE SCALE GENOMIC DNA]</scope>
    <source>
        <strain evidence="2">JCM 30331</strain>
    </source>
</reference>
<proteinExistence type="predicted"/>
<evidence type="ECO:0000313" key="1">
    <source>
        <dbReference type="EMBL" id="GGK21364.1"/>
    </source>
</evidence>
<gene>
    <name evidence="1" type="ORF">GCM10008955_13490</name>
</gene>